<organism evidence="3 4">
    <name type="scientific">Streptomyces chartreusis</name>
    <dbReference type="NCBI Taxonomy" id="1969"/>
    <lineage>
        <taxon>Bacteria</taxon>
        <taxon>Bacillati</taxon>
        <taxon>Actinomycetota</taxon>
        <taxon>Actinomycetes</taxon>
        <taxon>Kitasatosporales</taxon>
        <taxon>Streptomycetaceae</taxon>
        <taxon>Streptomyces</taxon>
    </lineage>
</organism>
<dbReference type="Gene3D" id="1.10.260.40">
    <property type="entry name" value="lambda repressor-like DNA-binding domains"/>
    <property type="match status" value="1"/>
</dbReference>
<protein>
    <submittedName>
        <fullName evidence="3">Helix-turn-helix transcriptional regulator</fullName>
    </submittedName>
</protein>
<dbReference type="InterPro" id="IPR010982">
    <property type="entry name" value="Lambda_DNA-bd_dom_sf"/>
</dbReference>
<reference evidence="3 4" key="1">
    <citation type="submission" date="2020-06" db="EMBL/GenBank/DDBJ databases">
        <title>Genome mining for natural products.</title>
        <authorList>
            <person name="Zhang B."/>
            <person name="Shi J."/>
            <person name="Ge H."/>
        </authorList>
    </citation>
    <scope>NUCLEOTIDE SEQUENCE [LARGE SCALE GENOMIC DNA]</scope>
    <source>
        <strain evidence="3 4">NA02069</strain>
    </source>
</reference>
<dbReference type="EMBL" id="CP056041">
    <property type="protein sequence ID" value="QKZ22065.1"/>
    <property type="molecule type" value="Genomic_DNA"/>
</dbReference>
<dbReference type="SUPFAM" id="SSF47413">
    <property type="entry name" value="lambda repressor-like DNA-binding domains"/>
    <property type="match status" value="1"/>
</dbReference>
<dbReference type="CDD" id="cd00093">
    <property type="entry name" value="HTH_XRE"/>
    <property type="match status" value="1"/>
</dbReference>
<dbReference type="Proteomes" id="UP000509418">
    <property type="component" value="Chromosome"/>
</dbReference>
<keyword evidence="4" id="KW-1185">Reference proteome</keyword>
<dbReference type="Pfam" id="PF13560">
    <property type="entry name" value="HTH_31"/>
    <property type="match status" value="1"/>
</dbReference>
<evidence type="ECO:0000313" key="3">
    <source>
        <dbReference type="EMBL" id="QKZ22065.1"/>
    </source>
</evidence>
<feature type="coiled-coil region" evidence="1">
    <location>
        <begin position="84"/>
        <end position="142"/>
    </location>
</feature>
<proteinExistence type="predicted"/>
<evidence type="ECO:0000259" key="2">
    <source>
        <dbReference type="PROSITE" id="PS50943"/>
    </source>
</evidence>
<dbReference type="SMART" id="SM00530">
    <property type="entry name" value="HTH_XRE"/>
    <property type="match status" value="1"/>
</dbReference>
<evidence type="ECO:0000313" key="4">
    <source>
        <dbReference type="Proteomes" id="UP000509418"/>
    </source>
</evidence>
<feature type="domain" description="HTH cro/C1-type" evidence="2">
    <location>
        <begin position="14"/>
        <end position="74"/>
    </location>
</feature>
<dbReference type="GO" id="GO:0003677">
    <property type="term" value="F:DNA binding"/>
    <property type="evidence" value="ECO:0007669"/>
    <property type="project" value="InterPro"/>
</dbReference>
<name>A0A7H8TF81_STRCX</name>
<sequence>MKLDGVGQAFGALVRQAREDRQWTQADLAKRLGALLGKEVNPLAITRTEAGSRPVPFDEVAAFAQVLNLELDPLINPPRSRGSADDLKQRAAELRDQLNQAHQQEVQAMAAEVSARQQVTRVRALQRELERELQAVERAVRDAD</sequence>
<gene>
    <name evidence="3" type="ORF">HUT05_34780</name>
</gene>
<dbReference type="InterPro" id="IPR001387">
    <property type="entry name" value="Cro/C1-type_HTH"/>
</dbReference>
<evidence type="ECO:0000256" key="1">
    <source>
        <dbReference type="SAM" id="Coils"/>
    </source>
</evidence>
<keyword evidence="1" id="KW-0175">Coiled coil</keyword>
<dbReference type="RefSeq" id="WP_176577434.1">
    <property type="nucleotide sequence ID" value="NZ_CP056041.1"/>
</dbReference>
<accession>A0A7H8TF81</accession>
<dbReference type="AlphaFoldDB" id="A0A7H8TF81"/>
<dbReference type="PROSITE" id="PS50943">
    <property type="entry name" value="HTH_CROC1"/>
    <property type="match status" value="1"/>
</dbReference>